<protein>
    <submittedName>
        <fullName evidence="3">TrkA family potassium uptake protein</fullName>
    </submittedName>
</protein>
<dbReference type="Gene3D" id="3.30.70.1450">
    <property type="entry name" value="Regulator of K+ conductance, C-terminal domain"/>
    <property type="match status" value="1"/>
</dbReference>
<evidence type="ECO:0000313" key="4">
    <source>
        <dbReference type="Proteomes" id="UP001589838"/>
    </source>
</evidence>
<proteinExistence type="predicted"/>
<organism evidence="3 4">
    <name type="scientific">Halalkalibacter kiskunsagensis</name>
    <dbReference type="NCBI Taxonomy" id="1548599"/>
    <lineage>
        <taxon>Bacteria</taxon>
        <taxon>Bacillati</taxon>
        <taxon>Bacillota</taxon>
        <taxon>Bacilli</taxon>
        <taxon>Bacillales</taxon>
        <taxon>Bacillaceae</taxon>
        <taxon>Halalkalibacter</taxon>
    </lineage>
</organism>
<sequence length="221" mass="24852">MADKKKQFAVIGLGRFGGSVCKELYNMGHQVLAIDMNDTKVNEFAAFSTHSVIADSTDEKALQSLGIRNFEYVIVAIGDNIQSSILTTLVLKEMEVPNVWVKAQNVYHHKVLDKIGADRIIHPEQDMGIRIAQHLASEKIVDYIELSDEYSIVELLATKKIDNRSLVDLHVRAKYGCTILAIKRGEDINVSPLPDDTIYEKDILIVIGHKNDLKRFEEEGM</sequence>
<dbReference type="PANTHER" id="PTHR43833:SF7">
    <property type="entry name" value="KTR SYSTEM POTASSIUM UPTAKE PROTEIN C"/>
    <property type="match status" value="1"/>
</dbReference>
<dbReference type="InterPro" id="IPR003148">
    <property type="entry name" value="RCK_N"/>
</dbReference>
<dbReference type="PROSITE" id="PS51201">
    <property type="entry name" value="RCK_N"/>
    <property type="match status" value="1"/>
</dbReference>
<dbReference type="Pfam" id="PF02254">
    <property type="entry name" value="TrkA_N"/>
    <property type="match status" value="1"/>
</dbReference>
<dbReference type="PANTHER" id="PTHR43833">
    <property type="entry name" value="POTASSIUM CHANNEL PROTEIN 2-RELATED-RELATED"/>
    <property type="match status" value="1"/>
</dbReference>
<dbReference type="InterPro" id="IPR050721">
    <property type="entry name" value="Trk_Ktr_HKT_K-transport"/>
</dbReference>
<feature type="domain" description="RCK N-terminal" evidence="1">
    <location>
        <begin position="5"/>
        <end position="121"/>
    </location>
</feature>
<dbReference type="Pfam" id="PF02080">
    <property type="entry name" value="TrkA_C"/>
    <property type="match status" value="1"/>
</dbReference>
<feature type="domain" description="RCK C-terminal" evidence="2">
    <location>
        <begin position="138"/>
        <end position="221"/>
    </location>
</feature>
<dbReference type="InterPro" id="IPR006037">
    <property type="entry name" value="RCK_C"/>
</dbReference>
<evidence type="ECO:0000259" key="1">
    <source>
        <dbReference type="PROSITE" id="PS51201"/>
    </source>
</evidence>
<dbReference type="Gene3D" id="3.40.50.720">
    <property type="entry name" value="NAD(P)-binding Rossmann-like Domain"/>
    <property type="match status" value="1"/>
</dbReference>
<dbReference type="SUPFAM" id="SSF116726">
    <property type="entry name" value="TrkA C-terminal domain-like"/>
    <property type="match status" value="1"/>
</dbReference>
<dbReference type="Proteomes" id="UP001589838">
    <property type="component" value="Unassembled WGS sequence"/>
</dbReference>
<dbReference type="SUPFAM" id="SSF51735">
    <property type="entry name" value="NAD(P)-binding Rossmann-fold domains"/>
    <property type="match status" value="1"/>
</dbReference>
<keyword evidence="4" id="KW-1185">Reference proteome</keyword>
<evidence type="ECO:0000259" key="2">
    <source>
        <dbReference type="PROSITE" id="PS51202"/>
    </source>
</evidence>
<dbReference type="InterPro" id="IPR036721">
    <property type="entry name" value="RCK_C_sf"/>
</dbReference>
<dbReference type="EMBL" id="JBHLUX010000013">
    <property type="protein sequence ID" value="MFC0469805.1"/>
    <property type="molecule type" value="Genomic_DNA"/>
</dbReference>
<name>A0ABV6K9T8_9BACI</name>
<accession>A0ABV6K9T8</accession>
<dbReference type="RefSeq" id="WP_335962055.1">
    <property type="nucleotide sequence ID" value="NZ_JAXBLX010000023.1"/>
</dbReference>
<dbReference type="InterPro" id="IPR036291">
    <property type="entry name" value="NAD(P)-bd_dom_sf"/>
</dbReference>
<gene>
    <name evidence="3" type="ORF">ACFFHM_04470</name>
</gene>
<reference evidence="3 4" key="1">
    <citation type="submission" date="2024-09" db="EMBL/GenBank/DDBJ databases">
        <authorList>
            <person name="Sun Q."/>
            <person name="Mori K."/>
        </authorList>
    </citation>
    <scope>NUCLEOTIDE SEQUENCE [LARGE SCALE GENOMIC DNA]</scope>
    <source>
        <strain evidence="3 4">NCAIM B.02610</strain>
    </source>
</reference>
<comment type="caution">
    <text evidence="3">The sequence shown here is derived from an EMBL/GenBank/DDBJ whole genome shotgun (WGS) entry which is preliminary data.</text>
</comment>
<dbReference type="PROSITE" id="PS51202">
    <property type="entry name" value="RCK_C"/>
    <property type="match status" value="1"/>
</dbReference>
<evidence type="ECO:0000313" key="3">
    <source>
        <dbReference type="EMBL" id="MFC0469805.1"/>
    </source>
</evidence>